<name>A0A4C1WEX3_EUMVA</name>
<protein>
    <submittedName>
        <fullName evidence="1">Uncharacterized protein</fullName>
    </submittedName>
</protein>
<keyword evidence="2" id="KW-1185">Reference proteome</keyword>
<reference evidence="1 2" key="1">
    <citation type="journal article" date="2019" name="Commun. Biol.">
        <title>The bagworm genome reveals a unique fibroin gene that provides high tensile strength.</title>
        <authorList>
            <person name="Kono N."/>
            <person name="Nakamura H."/>
            <person name="Ohtoshi R."/>
            <person name="Tomita M."/>
            <person name="Numata K."/>
            <person name="Arakawa K."/>
        </authorList>
    </citation>
    <scope>NUCLEOTIDE SEQUENCE [LARGE SCALE GENOMIC DNA]</scope>
</reference>
<organism evidence="1 2">
    <name type="scientific">Eumeta variegata</name>
    <name type="common">Bagworm moth</name>
    <name type="synonym">Eumeta japonica</name>
    <dbReference type="NCBI Taxonomy" id="151549"/>
    <lineage>
        <taxon>Eukaryota</taxon>
        <taxon>Metazoa</taxon>
        <taxon>Ecdysozoa</taxon>
        <taxon>Arthropoda</taxon>
        <taxon>Hexapoda</taxon>
        <taxon>Insecta</taxon>
        <taxon>Pterygota</taxon>
        <taxon>Neoptera</taxon>
        <taxon>Endopterygota</taxon>
        <taxon>Lepidoptera</taxon>
        <taxon>Glossata</taxon>
        <taxon>Ditrysia</taxon>
        <taxon>Tineoidea</taxon>
        <taxon>Psychidae</taxon>
        <taxon>Oiketicinae</taxon>
        <taxon>Eumeta</taxon>
    </lineage>
</organism>
<evidence type="ECO:0000313" key="2">
    <source>
        <dbReference type="Proteomes" id="UP000299102"/>
    </source>
</evidence>
<dbReference type="Proteomes" id="UP000299102">
    <property type="component" value="Unassembled WGS sequence"/>
</dbReference>
<dbReference type="OrthoDB" id="6931130at2759"/>
<sequence length="234" mass="26484">MVTVLFDFAGRYYRHGPRPKSKRVSKRGVAVCVCAPLCCVCLYACERVPVRVIVRGSGRLGRITEAQDNRAQERNLNFSPRHVKSGREIDASRAERLGRLCLYCSAHSYANSAQAEHDNESCFFVRAAGVHRFIRCYHVKNDEKPFDSISQDRPGAVAHVGGSEGFAIGCRSCHNFPRNIGGRFLPYKAMNLFPGRVLGKCRVQSEPVARSLTHRPCMRYNRYTEHPFEVYTKL</sequence>
<evidence type="ECO:0000313" key="1">
    <source>
        <dbReference type="EMBL" id="GBP48959.1"/>
    </source>
</evidence>
<dbReference type="EMBL" id="BGZK01000534">
    <property type="protein sequence ID" value="GBP48959.1"/>
    <property type="molecule type" value="Genomic_DNA"/>
</dbReference>
<gene>
    <name evidence="1" type="ORF">EVAR_32295_1</name>
</gene>
<proteinExistence type="predicted"/>
<comment type="caution">
    <text evidence="1">The sequence shown here is derived from an EMBL/GenBank/DDBJ whole genome shotgun (WGS) entry which is preliminary data.</text>
</comment>
<dbReference type="AlphaFoldDB" id="A0A4C1WEX3"/>
<accession>A0A4C1WEX3</accession>